<dbReference type="KEGG" id="hbh:E4T21_17710"/>
<evidence type="ECO:0000313" key="3">
    <source>
        <dbReference type="EMBL" id="QEM83175.1"/>
    </source>
</evidence>
<gene>
    <name evidence="3" type="primary">rnk</name>
    <name evidence="3" type="ORF">E4T21_17710</name>
</gene>
<dbReference type="Pfam" id="PF14760">
    <property type="entry name" value="Rnk_N"/>
    <property type="match status" value="1"/>
</dbReference>
<dbReference type="SUPFAM" id="SSF54534">
    <property type="entry name" value="FKBP-like"/>
    <property type="match status" value="1"/>
</dbReference>
<dbReference type="InterPro" id="IPR036953">
    <property type="entry name" value="GreA/GreB_C_sf"/>
</dbReference>
<dbReference type="NCBIfam" id="NF004396">
    <property type="entry name" value="PRK05753.1"/>
    <property type="match status" value="1"/>
</dbReference>
<dbReference type="InterPro" id="IPR029462">
    <property type="entry name" value="Rnk_N"/>
</dbReference>
<dbReference type="OrthoDB" id="192847at2"/>
<dbReference type="EMBL" id="CP038437">
    <property type="protein sequence ID" value="QEM83175.1"/>
    <property type="molecule type" value="Genomic_DNA"/>
</dbReference>
<dbReference type="GO" id="GO:0003677">
    <property type="term" value="F:DNA binding"/>
    <property type="evidence" value="ECO:0007669"/>
    <property type="project" value="InterPro"/>
</dbReference>
<dbReference type="Proteomes" id="UP000324285">
    <property type="component" value="Chromosome"/>
</dbReference>
<dbReference type="AlphaFoldDB" id="A0A5C1NLZ4"/>
<dbReference type="Gene3D" id="1.10.286.20">
    <property type="match status" value="1"/>
</dbReference>
<dbReference type="InterPro" id="IPR023459">
    <property type="entry name" value="Tscrpt_elong_fac_GreA/B_fam"/>
</dbReference>
<dbReference type="RefSeq" id="WP_149286297.1">
    <property type="nucleotide sequence ID" value="NZ_CP038437.2"/>
</dbReference>
<dbReference type="GO" id="GO:0016301">
    <property type="term" value="F:kinase activity"/>
    <property type="evidence" value="ECO:0007669"/>
    <property type="project" value="UniProtKB-KW"/>
</dbReference>
<dbReference type="PANTHER" id="PTHR30437:SF5">
    <property type="entry name" value="REGULATOR OF NUCLEOSIDE DIPHOSPHATE KINASE"/>
    <property type="match status" value="1"/>
</dbReference>
<organism evidence="3 4">
    <name type="scientific">Halomonas binhaiensis</name>
    <dbReference type="NCBI Taxonomy" id="2562282"/>
    <lineage>
        <taxon>Bacteria</taxon>
        <taxon>Pseudomonadati</taxon>
        <taxon>Pseudomonadota</taxon>
        <taxon>Gammaproteobacteria</taxon>
        <taxon>Oceanospirillales</taxon>
        <taxon>Halomonadaceae</taxon>
        <taxon>Halomonas</taxon>
    </lineage>
</organism>
<dbReference type="GO" id="GO:0070063">
    <property type="term" value="F:RNA polymerase binding"/>
    <property type="evidence" value="ECO:0007669"/>
    <property type="project" value="InterPro"/>
</dbReference>
<dbReference type="PANTHER" id="PTHR30437">
    <property type="entry name" value="TRANSCRIPTION ELONGATION FACTOR GREA"/>
    <property type="match status" value="1"/>
</dbReference>
<name>A0A5C1NLZ4_9GAMM</name>
<evidence type="ECO:0000259" key="1">
    <source>
        <dbReference type="Pfam" id="PF01272"/>
    </source>
</evidence>
<dbReference type="InterPro" id="IPR001437">
    <property type="entry name" value="Tscrpt_elong_fac_GreA/B_C"/>
</dbReference>
<dbReference type="Gene3D" id="3.10.50.30">
    <property type="entry name" value="Transcription elongation factor, GreA/GreB, C-terminal domain"/>
    <property type="match status" value="1"/>
</dbReference>
<dbReference type="Pfam" id="PF01272">
    <property type="entry name" value="GreA_GreB"/>
    <property type="match status" value="1"/>
</dbReference>
<reference evidence="3" key="1">
    <citation type="submission" date="2021-02" db="EMBL/GenBank/DDBJ databases">
        <title>Strain Y2R2, a novel species of the genus Halomonas.</title>
        <authorList>
            <person name="Huang H."/>
        </authorList>
    </citation>
    <scope>NUCLEOTIDE SEQUENCE</scope>
    <source>
        <strain evidence="3">Y2R2</strain>
    </source>
</reference>
<sequence length="135" mass="15347">MHSPRVINRLDVERLQRLIDAVEQQDEAVAETLEEYLLMAEVMDPEDMPSDVVSMNSQVRITDVSSGESLARTLVYPHALASTPGAISVMAPLGASLLGRRLGEQWDGPRTTSGVRRWRLEEILWQPEREHEYHR</sequence>
<feature type="domain" description="Transcription elongation factor GreA/GreB C-terminal" evidence="1">
    <location>
        <begin position="49"/>
        <end position="107"/>
    </location>
</feature>
<keyword evidence="3" id="KW-0808">Transferase</keyword>
<evidence type="ECO:0000259" key="2">
    <source>
        <dbReference type="Pfam" id="PF14760"/>
    </source>
</evidence>
<evidence type="ECO:0000313" key="4">
    <source>
        <dbReference type="Proteomes" id="UP000324285"/>
    </source>
</evidence>
<proteinExistence type="predicted"/>
<dbReference type="GO" id="GO:0006354">
    <property type="term" value="P:DNA-templated transcription elongation"/>
    <property type="evidence" value="ECO:0007669"/>
    <property type="project" value="TreeGrafter"/>
</dbReference>
<protein>
    <submittedName>
        <fullName evidence="3">Nucleoside diphosphate kinase regulator</fullName>
    </submittedName>
</protein>
<feature type="domain" description="Regulator of nucleoside diphosphate kinase N-terminal" evidence="2">
    <location>
        <begin position="6"/>
        <end position="38"/>
    </location>
</feature>
<accession>A0A5C1NLZ4</accession>
<dbReference type="GO" id="GO:0032784">
    <property type="term" value="P:regulation of DNA-templated transcription elongation"/>
    <property type="evidence" value="ECO:0007669"/>
    <property type="project" value="InterPro"/>
</dbReference>
<keyword evidence="3" id="KW-0418">Kinase</keyword>
<keyword evidence="4" id="KW-1185">Reference proteome</keyword>